<dbReference type="Proteomes" id="UP001648503">
    <property type="component" value="Unassembled WGS sequence"/>
</dbReference>
<evidence type="ECO:0000313" key="2">
    <source>
        <dbReference type="Proteomes" id="UP001648503"/>
    </source>
</evidence>
<dbReference type="EMBL" id="JAFCIX010000418">
    <property type="protein sequence ID" value="KAH6591084.1"/>
    <property type="molecule type" value="Genomic_DNA"/>
</dbReference>
<gene>
    <name evidence="1" type="ORF">BASA50_009084</name>
</gene>
<keyword evidence="2" id="KW-1185">Reference proteome</keyword>
<comment type="caution">
    <text evidence="1">The sequence shown here is derived from an EMBL/GenBank/DDBJ whole genome shotgun (WGS) entry which is preliminary data.</text>
</comment>
<reference evidence="1 2" key="1">
    <citation type="submission" date="2021-02" db="EMBL/GenBank/DDBJ databases">
        <title>Variation within the Batrachochytrium salamandrivorans European outbreak.</title>
        <authorList>
            <person name="Kelly M."/>
            <person name="Pasmans F."/>
            <person name="Shea T.P."/>
            <person name="Munoz J.F."/>
            <person name="Carranza S."/>
            <person name="Cuomo C.A."/>
            <person name="Martel A."/>
        </authorList>
    </citation>
    <scope>NUCLEOTIDE SEQUENCE [LARGE SCALE GENOMIC DNA]</scope>
    <source>
        <strain evidence="1 2">AMFP18/2</strain>
    </source>
</reference>
<protein>
    <submittedName>
        <fullName evidence="1">Uncharacterized protein</fullName>
    </submittedName>
</protein>
<organism evidence="1 2">
    <name type="scientific">Batrachochytrium salamandrivorans</name>
    <dbReference type="NCBI Taxonomy" id="1357716"/>
    <lineage>
        <taxon>Eukaryota</taxon>
        <taxon>Fungi</taxon>
        <taxon>Fungi incertae sedis</taxon>
        <taxon>Chytridiomycota</taxon>
        <taxon>Chytridiomycota incertae sedis</taxon>
        <taxon>Chytridiomycetes</taxon>
        <taxon>Rhizophydiales</taxon>
        <taxon>Rhizophydiales incertae sedis</taxon>
        <taxon>Batrachochytrium</taxon>
    </lineage>
</organism>
<evidence type="ECO:0000313" key="1">
    <source>
        <dbReference type="EMBL" id="KAH6591084.1"/>
    </source>
</evidence>
<name>A0ABQ8F2R1_9FUNG</name>
<accession>A0ABQ8F2R1</accession>
<proteinExistence type="predicted"/>
<sequence>MINSYRGSRSRIPSADLSVSPRDINSVVNPVTMSANDILPADVFFEVELFGSSLVAVFEVSLVNNPRINPSIVSTVGSWPADVFKAPSDGNSFVVAAAVKLDDATGVTTVEDTVGISISISAALDI</sequence>